<evidence type="ECO:0000256" key="1">
    <source>
        <dbReference type="ARBA" id="ARBA00022729"/>
    </source>
</evidence>
<dbReference type="InterPro" id="IPR008502">
    <property type="entry name" value="Prolamin-like"/>
</dbReference>
<keyword evidence="1 2" id="KW-0732">Signal</keyword>
<dbReference type="Pfam" id="PF05617">
    <property type="entry name" value="Prolamin_like"/>
    <property type="match status" value="1"/>
</dbReference>
<evidence type="ECO:0000259" key="3">
    <source>
        <dbReference type="Pfam" id="PF05617"/>
    </source>
</evidence>
<gene>
    <name evidence="4" type="ORF">OLEA9_A035728</name>
</gene>
<feature type="chain" id="PRO_5035746055" description="Prolamin-like domain-containing protein" evidence="2">
    <location>
        <begin position="30"/>
        <end position="123"/>
    </location>
</feature>
<dbReference type="Gramene" id="OE9A035728T1">
    <property type="protein sequence ID" value="OE9A035728C1"/>
    <property type="gene ID" value="OE9A035728"/>
</dbReference>
<dbReference type="GO" id="GO:0080155">
    <property type="term" value="P:regulation of double fertilization forming a zygote and endosperm"/>
    <property type="evidence" value="ECO:0007669"/>
    <property type="project" value="TreeGrafter"/>
</dbReference>
<dbReference type="GO" id="GO:0005576">
    <property type="term" value="C:extracellular region"/>
    <property type="evidence" value="ECO:0007669"/>
    <property type="project" value="TreeGrafter"/>
</dbReference>
<proteinExistence type="predicted"/>
<dbReference type="GO" id="GO:0009567">
    <property type="term" value="P:double fertilization forming a zygote and endosperm"/>
    <property type="evidence" value="ECO:0007669"/>
    <property type="project" value="TreeGrafter"/>
</dbReference>
<dbReference type="GO" id="GO:2000008">
    <property type="term" value="P:regulation of protein localization to cell surface"/>
    <property type="evidence" value="ECO:0007669"/>
    <property type="project" value="TreeGrafter"/>
</dbReference>
<dbReference type="OrthoDB" id="1887119at2759"/>
<dbReference type="Proteomes" id="UP000594638">
    <property type="component" value="Unassembled WGS sequence"/>
</dbReference>
<protein>
    <recommendedName>
        <fullName evidence="3">Prolamin-like domain-containing protein</fullName>
    </recommendedName>
</protein>
<dbReference type="AlphaFoldDB" id="A0A8S0PHR2"/>
<feature type="signal peptide" evidence="2">
    <location>
        <begin position="1"/>
        <end position="29"/>
    </location>
</feature>
<dbReference type="EMBL" id="CACTIH010000088">
    <property type="protein sequence ID" value="CAA2953383.1"/>
    <property type="molecule type" value="Genomic_DNA"/>
</dbReference>
<reference evidence="4 5" key="1">
    <citation type="submission" date="2019-12" db="EMBL/GenBank/DDBJ databases">
        <authorList>
            <person name="Alioto T."/>
            <person name="Alioto T."/>
            <person name="Gomez Garrido J."/>
        </authorList>
    </citation>
    <scope>NUCLEOTIDE SEQUENCE [LARGE SCALE GENOMIC DNA]</scope>
</reference>
<evidence type="ECO:0000313" key="5">
    <source>
        <dbReference type="Proteomes" id="UP000594638"/>
    </source>
</evidence>
<evidence type="ECO:0000313" key="4">
    <source>
        <dbReference type="EMBL" id="CAA2953383.1"/>
    </source>
</evidence>
<sequence length="123" mass="13230">MASKSAYAKGALSLLLMLVSMETIAVMAAKQKFSHFAVAPQPQLSPVGPRPDAMLIGEQPCLAALIYVEGCKAEIFKTVFGVLLDNSCCQAIKQIAQNCLPKWFPIYKVLVPSALENCIFAPA</sequence>
<dbReference type="GO" id="GO:0031982">
    <property type="term" value="C:vesicle"/>
    <property type="evidence" value="ECO:0007669"/>
    <property type="project" value="TreeGrafter"/>
</dbReference>
<organism evidence="4 5">
    <name type="scientific">Olea europaea subsp. europaea</name>
    <dbReference type="NCBI Taxonomy" id="158383"/>
    <lineage>
        <taxon>Eukaryota</taxon>
        <taxon>Viridiplantae</taxon>
        <taxon>Streptophyta</taxon>
        <taxon>Embryophyta</taxon>
        <taxon>Tracheophyta</taxon>
        <taxon>Spermatophyta</taxon>
        <taxon>Magnoliopsida</taxon>
        <taxon>eudicotyledons</taxon>
        <taxon>Gunneridae</taxon>
        <taxon>Pentapetalae</taxon>
        <taxon>asterids</taxon>
        <taxon>lamiids</taxon>
        <taxon>Lamiales</taxon>
        <taxon>Oleaceae</taxon>
        <taxon>Oleeae</taxon>
        <taxon>Olea</taxon>
    </lineage>
</organism>
<keyword evidence="5" id="KW-1185">Reference proteome</keyword>
<accession>A0A8S0PHR2</accession>
<feature type="domain" description="Prolamin-like" evidence="3">
    <location>
        <begin position="61"/>
        <end position="106"/>
    </location>
</feature>
<comment type="caution">
    <text evidence="4">The sequence shown here is derived from an EMBL/GenBank/DDBJ whole genome shotgun (WGS) entry which is preliminary data.</text>
</comment>
<evidence type="ECO:0000256" key="2">
    <source>
        <dbReference type="SAM" id="SignalP"/>
    </source>
</evidence>
<dbReference type="PANTHER" id="PTHR31181">
    <property type="entry name" value="EGG CELL-SECRETED PROTEIN 1.4"/>
    <property type="match status" value="1"/>
</dbReference>
<dbReference type="PANTHER" id="PTHR31181:SF67">
    <property type="entry name" value="PROLAMIN-LIKE PROTEIN (DUF1278)"/>
    <property type="match status" value="1"/>
</dbReference>
<name>A0A8S0PHR2_OLEEU</name>